<gene>
    <name evidence="1" type="ORF">psageK9_16</name>
</gene>
<dbReference type="EMBL" id="MZ868718">
    <property type="protein sequence ID" value="UAW53886.1"/>
    <property type="molecule type" value="Genomic_DNA"/>
</dbReference>
<reference evidence="1" key="1">
    <citation type="submission" date="2021-08" db="EMBL/GenBank/DDBJ databases">
        <authorList>
            <person name="Martino G."/>
            <person name="Holtappels D."/>
            <person name="Wagemans J."/>
            <person name="Lavigne R."/>
            <person name="Turina M."/>
            <person name="Ciuffo M."/>
        </authorList>
    </citation>
    <scope>NUCLEOTIDE SEQUENCE</scope>
</reference>
<keyword evidence="2" id="KW-1185">Reference proteome</keyword>
<evidence type="ECO:0000313" key="2">
    <source>
        <dbReference type="Proteomes" id="UP000828785"/>
    </source>
</evidence>
<sequence length="235" mass="25563">MALAAGLIVVLIGCLFNRLALDVGIRPRVELQPIKADALFSNGKFPNVWAHGLVEFVTTHAQIAVGITCPDEPWQDWCYLGGRFICHRGTAPGRAGRRKGLIDLVIDVAVHALLLQRLVHGLHASAVLVALARPRRIEVNALPVITVPFLDVARQLAYRRCSHAWDWDNHSIKVGAAAVIGAGRCGCLTGFNGNRDLWAEACKFLFGHCVTRLNSTTQTHGLTSHAPAPLIESHK</sequence>
<proteinExistence type="predicted"/>
<evidence type="ECO:0000313" key="1">
    <source>
        <dbReference type="EMBL" id="UAW53886.1"/>
    </source>
</evidence>
<dbReference type="Proteomes" id="UP000828785">
    <property type="component" value="Segment"/>
</dbReference>
<accession>A0AAE8XNP3</accession>
<organism evidence="1 2">
    <name type="scientific">Pseudomonas phage psageK9</name>
    <dbReference type="NCBI Taxonomy" id="2875722"/>
    <lineage>
        <taxon>Viruses</taxon>
        <taxon>Duplodnaviria</taxon>
        <taxon>Heunggongvirae</taxon>
        <taxon>Uroviricota</taxon>
        <taxon>Caudoviricetes</taxon>
        <taxon>Readingvirus</taxon>
        <taxon>Readingvirus psageK9</taxon>
    </lineage>
</organism>
<name>A0AAE8XNP3_9CAUD</name>
<protein>
    <submittedName>
        <fullName evidence="1">Uncharacterized protein</fullName>
    </submittedName>
</protein>